<dbReference type="Proteomes" id="UP000002572">
    <property type="component" value="Chromosome"/>
</dbReference>
<dbReference type="KEGG" id="din:Selin_2414"/>
<evidence type="ECO:0000256" key="2">
    <source>
        <dbReference type="ARBA" id="ARBA00012418"/>
    </source>
</evidence>
<comment type="catalytic activity">
    <reaction evidence="10">
        <text>RNA(n) + a ribonucleoside 5'-triphosphate = RNA(n+1) + diphosphate</text>
        <dbReference type="Rhea" id="RHEA:21248"/>
        <dbReference type="Rhea" id="RHEA-COMP:14527"/>
        <dbReference type="Rhea" id="RHEA-COMP:17342"/>
        <dbReference type="ChEBI" id="CHEBI:33019"/>
        <dbReference type="ChEBI" id="CHEBI:61557"/>
        <dbReference type="ChEBI" id="CHEBI:140395"/>
        <dbReference type="EC" id="2.7.7.6"/>
    </reaction>
</comment>
<dbReference type="InterPro" id="IPR006110">
    <property type="entry name" value="Pol_omega/Rpo6/RPB6"/>
</dbReference>
<evidence type="ECO:0000256" key="6">
    <source>
        <dbReference type="ARBA" id="ARBA00022695"/>
    </source>
</evidence>
<keyword evidence="7" id="KW-0804">Transcription</keyword>
<evidence type="ECO:0000256" key="3">
    <source>
        <dbReference type="ARBA" id="ARBA00013725"/>
    </source>
</evidence>
<dbReference type="InterPro" id="IPR003716">
    <property type="entry name" value="DNA-dir_RNA_pol_omega"/>
</dbReference>
<evidence type="ECO:0000313" key="11">
    <source>
        <dbReference type="EMBL" id="ADU67129.1"/>
    </source>
</evidence>
<reference evidence="11 12" key="1">
    <citation type="submission" date="2010-12" db="EMBL/GenBank/DDBJ databases">
        <title>Complete sequence of Desulfurispirillum indicum S5.</title>
        <authorList>
            <consortium name="US DOE Joint Genome Institute"/>
            <person name="Lucas S."/>
            <person name="Copeland A."/>
            <person name="Lapidus A."/>
            <person name="Cheng J.-F."/>
            <person name="Goodwin L."/>
            <person name="Pitluck S."/>
            <person name="Chertkov O."/>
            <person name="Held B."/>
            <person name="Detter J.C."/>
            <person name="Han C."/>
            <person name="Tapia R."/>
            <person name="Land M."/>
            <person name="Hauser L."/>
            <person name="Kyrpides N."/>
            <person name="Ivanova N."/>
            <person name="Mikhailova N."/>
            <person name="Haggblom M."/>
            <person name="Rauschenbach I."/>
            <person name="Bini E."/>
            <person name="Woyke T."/>
        </authorList>
    </citation>
    <scope>NUCLEOTIDE SEQUENCE [LARGE SCALE GENOMIC DNA]</scope>
    <source>
        <strain evidence="12">ATCC BAA-1389 / DSM 22839 / S5</strain>
    </source>
</reference>
<dbReference type="GO" id="GO:0006351">
    <property type="term" value="P:DNA-templated transcription"/>
    <property type="evidence" value="ECO:0007669"/>
    <property type="project" value="InterPro"/>
</dbReference>
<dbReference type="GO" id="GO:0000428">
    <property type="term" value="C:DNA-directed RNA polymerase complex"/>
    <property type="evidence" value="ECO:0007669"/>
    <property type="project" value="UniProtKB-KW"/>
</dbReference>
<dbReference type="EC" id="2.7.7.6" evidence="2"/>
<keyword evidence="6" id="KW-0548">Nucleotidyltransferase</keyword>
<gene>
    <name evidence="11" type="ordered locus">Selin_2414</name>
</gene>
<keyword evidence="4 11" id="KW-0240">DNA-directed RNA polymerase</keyword>
<evidence type="ECO:0000256" key="1">
    <source>
        <dbReference type="ARBA" id="ARBA00006711"/>
    </source>
</evidence>
<dbReference type="HOGENOM" id="CLU_2681711_0_0_0"/>
<keyword evidence="5" id="KW-0808">Transferase</keyword>
<dbReference type="GO" id="GO:0003677">
    <property type="term" value="F:DNA binding"/>
    <property type="evidence" value="ECO:0007669"/>
    <property type="project" value="InterPro"/>
</dbReference>
<evidence type="ECO:0000256" key="8">
    <source>
        <dbReference type="ARBA" id="ARBA00029924"/>
    </source>
</evidence>
<evidence type="ECO:0000256" key="9">
    <source>
        <dbReference type="ARBA" id="ARBA00030998"/>
    </source>
</evidence>
<name>E6W550_DESIS</name>
<dbReference type="STRING" id="653733.Selin_2414"/>
<dbReference type="SMART" id="SM01409">
    <property type="entry name" value="RNA_pol_Rpb6"/>
    <property type="match status" value="1"/>
</dbReference>
<sequence>MAFINIEKCLKDSSFLNNRFVLTSVAAKRANDLALVRDHPMISDSSYTKFPTQALEEISLGLLNAERVEAPKHD</sequence>
<dbReference type="InterPro" id="IPR036161">
    <property type="entry name" value="RPB6/omega-like_sf"/>
</dbReference>
<dbReference type="SUPFAM" id="SSF63562">
    <property type="entry name" value="RPB6/omega subunit-like"/>
    <property type="match status" value="1"/>
</dbReference>
<accession>E6W550</accession>
<keyword evidence="12" id="KW-1185">Reference proteome</keyword>
<dbReference type="AlphaFoldDB" id="E6W550"/>
<dbReference type="eggNOG" id="COG1758">
    <property type="taxonomic scope" value="Bacteria"/>
</dbReference>
<evidence type="ECO:0000256" key="5">
    <source>
        <dbReference type="ARBA" id="ARBA00022679"/>
    </source>
</evidence>
<organism evidence="11 12">
    <name type="scientific">Desulfurispirillum indicum (strain ATCC BAA-1389 / DSM 22839 / S5)</name>
    <dbReference type="NCBI Taxonomy" id="653733"/>
    <lineage>
        <taxon>Bacteria</taxon>
        <taxon>Pseudomonadati</taxon>
        <taxon>Chrysiogenota</taxon>
        <taxon>Chrysiogenia</taxon>
        <taxon>Chrysiogenales</taxon>
        <taxon>Chrysiogenaceae</taxon>
        <taxon>Desulfurispirillum</taxon>
    </lineage>
</organism>
<dbReference type="Gene3D" id="3.90.940.10">
    <property type="match status" value="1"/>
</dbReference>
<proteinExistence type="inferred from homology"/>
<dbReference type="NCBIfam" id="TIGR00690">
    <property type="entry name" value="rpoZ"/>
    <property type="match status" value="1"/>
</dbReference>
<dbReference type="GO" id="GO:0003899">
    <property type="term" value="F:DNA-directed RNA polymerase activity"/>
    <property type="evidence" value="ECO:0007669"/>
    <property type="project" value="UniProtKB-EC"/>
</dbReference>
<dbReference type="EMBL" id="CP002432">
    <property type="protein sequence ID" value="ADU67129.1"/>
    <property type="molecule type" value="Genomic_DNA"/>
</dbReference>
<protein>
    <recommendedName>
        <fullName evidence="3">DNA-directed RNA polymerase subunit omega</fullName>
        <ecNumber evidence="2">2.7.7.6</ecNumber>
    </recommendedName>
    <alternativeName>
        <fullName evidence="9">RNA polymerase omega subunit</fullName>
    </alternativeName>
    <alternativeName>
        <fullName evidence="8">Transcriptase subunit omega</fullName>
    </alternativeName>
</protein>
<dbReference type="InParanoid" id="E6W550"/>
<comment type="similarity">
    <text evidence="1">Belongs to the RNA polymerase subunit omega family.</text>
</comment>
<evidence type="ECO:0000256" key="4">
    <source>
        <dbReference type="ARBA" id="ARBA00022478"/>
    </source>
</evidence>
<evidence type="ECO:0000256" key="10">
    <source>
        <dbReference type="ARBA" id="ARBA00048552"/>
    </source>
</evidence>
<evidence type="ECO:0000256" key="7">
    <source>
        <dbReference type="ARBA" id="ARBA00023163"/>
    </source>
</evidence>
<dbReference type="Pfam" id="PF01192">
    <property type="entry name" value="RNA_pol_Rpb6"/>
    <property type="match status" value="1"/>
</dbReference>
<dbReference type="RefSeq" id="WP_013507000.1">
    <property type="nucleotide sequence ID" value="NC_014836.1"/>
</dbReference>
<dbReference type="OrthoDB" id="9796300at2"/>
<evidence type="ECO:0000313" key="12">
    <source>
        <dbReference type="Proteomes" id="UP000002572"/>
    </source>
</evidence>